<sequence>MVVIVHAFFLQEASLVSVPFIFYRKLCIDNGNTVSKPDVQK</sequence>
<dbReference type="AlphaFoldDB" id="A0A4U9HUV4"/>
<reference evidence="1 2" key="1">
    <citation type="submission" date="2019-05" db="EMBL/GenBank/DDBJ databases">
        <authorList>
            <consortium name="Pathogen Informatics"/>
        </authorList>
    </citation>
    <scope>NUCLEOTIDE SEQUENCE [LARGE SCALE GENOMIC DNA]</scope>
    <source>
        <strain evidence="1 2">NCTC13032</strain>
    </source>
</reference>
<evidence type="ECO:0000313" key="2">
    <source>
        <dbReference type="Proteomes" id="UP000310719"/>
    </source>
</evidence>
<proteinExistence type="predicted"/>
<dbReference type="Proteomes" id="UP000310719">
    <property type="component" value="Chromosome"/>
</dbReference>
<name>A0A4U9HUV4_9ENTR</name>
<protein>
    <submittedName>
        <fullName evidence="1">Uncharacterized protein</fullName>
    </submittedName>
</protein>
<dbReference type="EMBL" id="LR590464">
    <property type="protein sequence ID" value="VTP67675.1"/>
    <property type="molecule type" value="Genomic_DNA"/>
</dbReference>
<evidence type="ECO:0000313" key="1">
    <source>
        <dbReference type="EMBL" id="VTP67675.1"/>
    </source>
</evidence>
<gene>
    <name evidence="1" type="ORF">NCTC13032_03166</name>
</gene>
<organism evidence="1 2">
    <name type="scientific">Leclercia adecarboxylata</name>
    <dbReference type="NCBI Taxonomy" id="83655"/>
    <lineage>
        <taxon>Bacteria</taxon>
        <taxon>Pseudomonadati</taxon>
        <taxon>Pseudomonadota</taxon>
        <taxon>Gammaproteobacteria</taxon>
        <taxon>Enterobacterales</taxon>
        <taxon>Enterobacteriaceae</taxon>
        <taxon>Leclercia</taxon>
    </lineage>
</organism>
<accession>A0A4U9HUV4</accession>